<dbReference type="EMBL" id="MDGM01000012">
    <property type="protein sequence ID" value="PIB24488.1"/>
    <property type="molecule type" value="Genomic_DNA"/>
</dbReference>
<comment type="caution">
    <text evidence="1">The sequence shown here is derived from an EMBL/GenBank/DDBJ whole genome shotgun (WGS) entry which is preliminary data.</text>
</comment>
<keyword evidence="2" id="KW-1185">Reference proteome</keyword>
<dbReference type="AlphaFoldDB" id="A0A2G5K4M1"/>
<accession>A0A2G5K4M1</accession>
<evidence type="ECO:0000313" key="2">
    <source>
        <dbReference type="Proteomes" id="UP000231516"/>
    </source>
</evidence>
<dbReference type="Proteomes" id="UP000231516">
    <property type="component" value="Unassembled WGS sequence"/>
</dbReference>
<name>A0A2G5K4M1_9RHOB</name>
<organism evidence="1 2">
    <name type="scientific">Paramylibacter kogurei</name>
    <dbReference type="NCBI Taxonomy" id="1889778"/>
    <lineage>
        <taxon>Bacteria</taxon>
        <taxon>Pseudomonadati</taxon>
        <taxon>Pseudomonadota</taxon>
        <taxon>Alphaproteobacteria</taxon>
        <taxon>Rhodobacterales</taxon>
        <taxon>Paracoccaceae</taxon>
        <taxon>Paramylibacter</taxon>
    </lineage>
</organism>
<gene>
    <name evidence="1" type="ORF">BFP76_04595</name>
</gene>
<sequence>MVQFWHLFFNALSCCDSTVKRAPKENRNRKEDTNKNYGRNSFDQNISFMSLTWNQTFQQKCLPAGR</sequence>
<protein>
    <submittedName>
        <fullName evidence="1">Uncharacterized protein</fullName>
    </submittedName>
</protein>
<reference evidence="1 2" key="1">
    <citation type="submission" date="2016-08" db="EMBL/GenBank/DDBJ databases">
        <title>Draft genome of Amylibacter sp. strain 4G11.</title>
        <authorList>
            <person name="Wong S.-K."/>
            <person name="Hamasaki K."/>
            <person name="Yoshizawa S."/>
        </authorList>
    </citation>
    <scope>NUCLEOTIDE SEQUENCE [LARGE SCALE GENOMIC DNA]</scope>
    <source>
        <strain evidence="1 2">4G11</strain>
    </source>
</reference>
<proteinExistence type="predicted"/>
<evidence type="ECO:0000313" key="1">
    <source>
        <dbReference type="EMBL" id="PIB24488.1"/>
    </source>
</evidence>